<reference evidence="3" key="2">
    <citation type="journal article" date="2008" name="Nucleic Acids Res.">
        <title>The rice annotation project database (RAP-DB): 2008 update.</title>
        <authorList>
            <consortium name="The rice annotation project (RAP)"/>
        </authorList>
    </citation>
    <scope>GENOME REANNOTATION</scope>
    <source>
        <strain evidence="3">cv. Nipponbare</strain>
    </source>
</reference>
<evidence type="ECO:0000313" key="3">
    <source>
        <dbReference type="Proteomes" id="UP000000763"/>
    </source>
</evidence>
<name>Q75LT7_ORYSJ</name>
<dbReference type="Proteomes" id="UP000000763">
    <property type="component" value="Chromosome 3"/>
</dbReference>
<feature type="region of interest" description="Disordered" evidence="1">
    <location>
        <begin position="21"/>
        <end position="46"/>
    </location>
</feature>
<proteinExistence type="predicted"/>
<evidence type="ECO:0000313" key="2">
    <source>
        <dbReference type="EMBL" id="AAR00635.1"/>
    </source>
</evidence>
<gene>
    <name evidence="2" type="primary">OSJNBb0015I21.11</name>
</gene>
<sequence length="78" mass="8153">MAGTCVGAKKLTSFGSATVAEGVGRGGAEGDHDDGLDSSNAGLPEVDPEVARDIGSVSRTWIQPGRIQQWRQWVAVDQ</sequence>
<organism evidence="2 3">
    <name type="scientific">Oryza sativa subsp. japonica</name>
    <name type="common">Rice</name>
    <dbReference type="NCBI Taxonomy" id="39947"/>
    <lineage>
        <taxon>Eukaryota</taxon>
        <taxon>Viridiplantae</taxon>
        <taxon>Streptophyta</taxon>
        <taxon>Embryophyta</taxon>
        <taxon>Tracheophyta</taxon>
        <taxon>Spermatophyta</taxon>
        <taxon>Magnoliopsida</taxon>
        <taxon>Liliopsida</taxon>
        <taxon>Poales</taxon>
        <taxon>Poaceae</taxon>
        <taxon>BOP clade</taxon>
        <taxon>Oryzoideae</taxon>
        <taxon>Oryzeae</taxon>
        <taxon>Oryzinae</taxon>
        <taxon>Oryza</taxon>
        <taxon>Oryza sativa</taxon>
    </lineage>
</organism>
<dbReference type="EMBL" id="AC091302">
    <property type="protein sequence ID" value="AAR00635.1"/>
    <property type="molecule type" value="Genomic_DNA"/>
</dbReference>
<dbReference type="AlphaFoldDB" id="Q75LT7"/>
<evidence type="ECO:0000256" key="1">
    <source>
        <dbReference type="SAM" id="MobiDB-lite"/>
    </source>
</evidence>
<reference evidence="3" key="1">
    <citation type="journal article" date="2005" name="Nature">
        <title>The map-based sequence of the rice genome.</title>
        <authorList>
            <consortium name="International rice genome sequencing project (IRGSP)"/>
            <person name="Matsumoto T."/>
            <person name="Wu J."/>
            <person name="Kanamori H."/>
            <person name="Katayose Y."/>
            <person name="Fujisawa M."/>
            <person name="Namiki N."/>
            <person name="Mizuno H."/>
            <person name="Yamamoto K."/>
            <person name="Antonio B.A."/>
            <person name="Baba T."/>
            <person name="Sakata K."/>
            <person name="Nagamura Y."/>
            <person name="Aoki H."/>
            <person name="Arikawa K."/>
            <person name="Arita K."/>
            <person name="Bito T."/>
            <person name="Chiden Y."/>
            <person name="Fujitsuka N."/>
            <person name="Fukunaka R."/>
            <person name="Hamada M."/>
            <person name="Harada C."/>
            <person name="Hayashi A."/>
            <person name="Hijishita S."/>
            <person name="Honda M."/>
            <person name="Hosokawa S."/>
            <person name="Ichikawa Y."/>
            <person name="Idonuma A."/>
            <person name="Iijima M."/>
            <person name="Ikeda M."/>
            <person name="Ikeno M."/>
            <person name="Ito K."/>
            <person name="Ito S."/>
            <person name="Ito T."/>
            <person name="Ito Y."/>
            <person name="Ito Y."/>
            <person name="Iwabuchi A."/>
            <person name="Kamiya K."/>
            <person name="Karasawa W."/>
            <person name="Kurita K."/>
            <person name="Katagiri S."/>
            <person name="Kikuta A."/>
            <person name="Kobayashi H."/>
            <person name="Kobayashi N."/>
            <person name="Machita K."/>
            <person name="Maehara T."/>
            <person name="Masukawa M."/>
            <person name="Mizubayashi T."/>
            <person name="Mukai Y."/>
            <person name="Nagasaki H."/>
            <person name="Nagata Y."/>
            <person name="Naito S."/>
            <person name="Nakashima M."/>
            <person name="Nakama Y."/>
            <person name="Nakamichi Y."/>
            <person name="Nakamura M."/>
            <person name="Meguro A."/>
            <person name="Negishi M."/>
            <person name="Ohta I."/>
            <person name="Ohta T."/>
            <person name="Okamoto M."/>
            <person name="Ono N."/>
            <person name="Saji S."/>
            <person name="Sakaguchi M."/>
            <person name="Sakai K."/>
            <person name="Shibata M."/>
            <person name="Shimokawa T."/>
            <person name="Song J."/>
            <person name="Takazaki Y."/>
            <person name="Terasawa K."/>
            <person name="Tsugane M."/>
            <person name="Tsuji K."/>
            <person name="Ueda S."/>
            <person name="Waki K."/>
            <person name="Yamagata H."/>
            <person name="Yamamoto M."/>
            <person name="Yamamoto S."/>
            <person name="Yamane H."/>
            <person name="Yoshiki S."/>
            <person name="Yoshihara R."/>
            <person name="Yukawa K."/>
            <person name="Zhong H."/>
            <person name="Yano M."/>
            <person name="Yuan Q."/>
            <person name="Ouyang S."/>
            <person name="Liu J."/>
            <person name="Jones K.M."/>
            <person name="Gansberger K."/>
            <person name="Moffat K."/>
            <person name="Hill J."/>
            <person name="Bera J."/>
            <person name="Fadrosh D."/>
            <person name="Jin S."/>
            <person name="Johri S."/>
            <person name="Kim M."/>
            <person name="Overton L."/>
            <person name="Reardon M."/>
            <person name="Tsitrin T."/>
            <person name="Vuong H."/>
            <person name="Weaver B."/>
            <person name="Ciecko A."/>
            <person name="Tallon L."/>
            <person name="Jackson J."/>
            <person name="Pai G."/>
            <person name="Aken S.V."/>
            <person name="Utterback T."/>
            <person name="Reidmuller S."/>
            <person name="Feldblyum T."/>
            <person name="Hsiao J."/>
            <person name="Zismann V."/>
            <person name="Iobst S."/>
            <person name="de Vazeille A.R."/>
            <person name="Buell C.R."/>
            <person name="Ying K."/>
            <person name="Li Y."/>
            <person name="Lu T."/>
            <person name="Huang Y."/>
            <person name="Zhao Q."/>
            <person name="Feng Q."/>
            <person name="Zhang L."/>
            <person name="Zhu J."/>
            <person name="Weng Q."/>
            <person name="Mu J."/>
            <person name="Lu Y."/>
            <person name="Fan D."/>
            <person name="Liu Y."/>
            <person name="Guan J."/>
            <person name="Zhang Y."/>
            <person name="Yu S."/>
            <person name="Liu X."/>
            <person name="Zhang Y."/>
            <person name="Hong G."/>
            <person name="Han B."/>
            <person name="Choisne N."/>
            <person name="Demange N."/>
            <person name="Orjeda G."/>
            <person name="Samain S."/>
            <person name="Cattolico L."/>
            <person name="Pelletier E."/>
            <person name="Couloux A."/>
            <person name="Segurens B."/>
            <person name="Wincker P."/>
            <person name="D'Hont A."/>
            <person name="Scarpelli C."/>
            <person name="Weissenbach J."/>
            <person name="Salanoubat M."/>
            <person name="Quetier F."/>
            <person name="Yu Y."/>
            <person name="Kim H.R."/>
            <person name="Rambo T."/>
            <person name="Currie J."/>
            <person name="Collura K."/>
            <person name="Luo M."/>
            <person name="Yang T."/>
            <person name="Ammiraju J.S.S."/>
            <person name="Engler F."/>
            <person name="Soderlund C."/>
            <person name="Wing R.A."/>
            <person name="Palmer L.E."/>
            <person name="de la Bastide M."/>
            <person name="Spiegel L."/>
            <person name="Nascimento L."/>
            <person name="Zutavern T."/>
            <person name="O'Shaughnessy A."/>
            <person name="Dike S."/>
            <person name="Dedhia N."/>
            <person name="Preston R."/>
            <person name="Balija V."/>
            <person name="McCombie W.R."/>
            <person name="Chow T."/>
            <person name="Chen H."/>
            <person name="Chung M."/>
            <person name="Chen C."/>
            <person name="Shaw J."/>
            <person name="Wu H."/>
            <person name="Hsiao K."/>
            <person name="Chao Y."/>
            <person name="Chu M."/>
            <person name="Cheng C."/>
            <person name="Hour A."/>
            <person name="Lee P."/>
            <person name="Lin S."/>
            <person name="Lin Y."/>
            <person name="Liou J."/>
            <person name="Liu S."/>
            <person name="Hsing Y."/>
            <person name="Raghuvanshi S."/>
            <person name="Mohanty A."/>
            <person name="Bharti A.K."/>
            <person name="Gaur A."/>
            <person name="Gupta V."/>
            <person name="Kumar D."/>
            <person name="Ravi V."/>
            <person name="Vij S."/>
            <person name="Kapur A."/>
            <person name="Khurana P."/>
            <person name="Khurana P."/>
            <person name="Khurana J.P."/>
            <person name="Tyagi A.K."/>
            <person name="Gaikwad K."/>
            <person name="Singh A."/>
            <person name="Dalal V."/>
            <person name="Srivastava S."/>
            <person name="Dixit A."/>
            <person name="Pal A.K."/>
            <person name="Ghazi I.A."/>
            <person name="Yadav M."/>
            <person name="Pandit A."/>
            <person name="Bhargava A."/>
            <person name="Sureshbabu K."/>
            <person name="Batra K."/>
            <person name="Sharma T.R."/>
            <person name="Mohapatra T."/>
            <person name="Singh N.K."/>
            <person name="Messing J."/>
            <person name="Nelson A.B."/>
            <person name="Fuks G."/>
            <person name="Kavchok S."/>
            <person name="Keizer G."/>
            <person name="Linton E."/>
            <person name="Llaca V."/>
            <person name="Song R."/>
            <person name="Tanyolac B."/>
            <person name="Young S."/>
            <person name="Ho-Il K."/>
            <person name="Hahn J.H."/>
            <person name="Sangsakoo G."/>
            <person name="Vanavichit A."/>
            <person name="de Mattos Luiz.A.T."/>
            <person name="Zimmer P.D."/>
            <person name="Malone G."/>
            <person name="Dellagostin O."/>
            <person name="de Oliveira A.C."/>
            <person name="Bevan M."/>
            <person name="Bancroft I."/>
            <person name="Minx P."/>
            <person name="Cordum H."/>
            <person name="Wilson R."/>
            <person name="Cheng Z."/>
            <person name="Jin W."/>
            <person name="Jiang J."/>
            <person name="Leong S.A."/>
            <person name="Iwama H."/>
            <person name="Gojobori T."/>
            <person name="Itoh T."/>
            <person name="Niimura Y."/>
            <person name="Fujii Y."/>
            <person name="Habara T."/>
            <person name="Sakai H."/>
            <person name="Sato Y."/>
            <person name="Wilson G."/>
            <person name="Kumar K."/>
            <person name="McCouch S."/>
            <person name="Juretic N."/>
            <person name="Hoen D."/>
            <person name="Wright S."/>
            <person name="Bruskiewich R."/>
            <person name="Bureau T."/>
            <person name="Miyao A."/>
            <person name="Hirochika H."/>
            <person name="Nishikawa T."/>
            <person name="Kadowaki K."/>
            <person name="Sugiura M."/>
            <person name="Burr B."/>
            <person name="Sasaki T."/>
        </authorList>
    </citation>
    <scope>NUCLEOTIDE SEQUENCE [LARGE SCALE GENOMIC DNA]</scope>
    <source>
        <strain evidence="3">cv. Nipponbare</strain>
    </source>
</reference>
<accession>Q75LT7</accession>
<protein>
    <submittedName>
        <fullName evidence="2">Uncharacterized protein</fullName>
    </submittedName>
</protein>